<evidence type="ECO:0000313" key="5">
    <source>
        <dbReference type="EMBL" id="KCZ64629.1"/>
    </source>
</evidence>
<dbReference type="Pfam" id="PF00392">
    <property type="entry name" value="GntR"/>
    <property type="match status" value="1"/>
</dbReference>
<dbReference type="GO" id="GO:0003700">
    <property type="term" value="F:DNA-binding transcription factor activity"/>
    <property type="evidence" value="ECO:0007669"/>
    <property type="project" value="InterPro"/>
</dbReference>
<dbReference type="PANTHER" id="PTHR43537:SF5">
    <property type="entry name" value="UXU OPERON TRANSCRIPTIONAL REGULATOR"/>
    <property type="match status" value="1"/>
</dbReference>
<dbReference type="SUPFAM" id="SSF46785">
    <property type="entry name" value="Winged helix' DNA-binding domain"/>
    <property type="match status" value="1"/>
</dbReference>
<accession>A0A059E9M2</accession>
<name>A0A059E9M2_9PROT</name>
<keyword evidence="1" id="KW-0805">Transcription regulation</keyword>
<dbReference type="PANTHER" id="PTHR43537">
    <property type="entry name" value="TRANSCRIPTIONAL REGULATOR, GNTR FAMILY"/>
    <property type="match status" value="1"/>
</dbReference>
<keyword evidence="2" id="KW-0238">DNA-binding</keyword>
<dbReference type="EMBL" id="AWFH01000002">
    <property type="protein sequence ID" value="KCZ64629.1"/>
    <property type="molecule type" value="Genomic_DNA"/>
</dbReference>
<evidence type="ECO:0000256" key="2">
    <source>
        <dbReference type="ARBA" id="ARBA00023125"/>
    </source>
</evidence>
<dbReference type="Gene3D" id="1.20.120.530">
    <property type="entry name" value="GntR ligand-binding domain-like"/>
    <property type="match status" value="1"/>
</dbReference>
<dbReference type="GO" id="GO:0003677">
    <property type="term" value="F:DNA binding"/>
    <property type="evidence" value="ECO:0007669"/>
    <property type="project" value="UniProtKB-KW"/>
</dbReference>
<feature type="domain" description="HTH gntR-type" evidence="4">
    <location>
        <begin position="12"/>
        <end position="82"/>
    </location>
</feature>
<evidence type="ECO:0000313" key="6">
    <source>
        <dbReference type="Proteomes" id="UP000024547"/>
    </source>
</evidence>
<dbReference type="InterPro" id="IPR011711">
    <property type="entry name" value="GntR_C"/>
</dbReference>
<dbReference type="CDD" id="cd07377">
    <property type="entry name" value="WHTH_GntR"/>
    <property type="match status" value="1"/>
</dbReference>
<dbReference type="Proteomes" id="UP000024547">
    <property type="component" value="Unassembled WGS sequence"/>
</dbReference>
<evidence type="ECO:0000256" key="3">
    <source>
        <dbReference type="ARBA" id="ARBA00023163"/>
    </source>
</evidence>
<dbReference type="SMART" id="SM00895">
    <property type="entry name" value="FCD"/>
    <property type="match status" value="1"/>
</dbReference>
<organism evidence="5 6">
    <name type="scientific">Hyphomonas atlantica</name>
    <dbReference type="NCBI Taxonomy" id="1280948"/>
    <lineage>
        <taxon>Bacteria</taxon>
        <taxon>Pseudomonadati</taxon>
        <taxon>Pseudomonadota</taxon>
        <taxon>Alphaproteobacteria</taxon>
        <taxon>Hyphomonadales</taxon>
        <taxon>Hyphomonadaceae</taxon>
        <taxon>Hyphomonas</taxon>
    </lineage>
</organism>
<keyword evidence="6" id="KW-1185">Reference proteome</keyword>
<dbReference type="PRINTS" id="PR00035">
    <property type="entry name" value="HTHGNTR"/>
</dbReference>
<dbReference type="PATRIC" id="fig|1280948.3.peg.704"/>
<dbReference type="STRING" id="1280948.HY36_12350"/>
<reference evidence="5 6" key="1">
    <citation type="journal article" date="2014" name="Antonie Van Leeuwenhoek">
        <title>Hyphomonas beringensis sp. nov. and Hyphomonas chukchiensis sp. nov., isolated from surface seawater of the Bering Sea and Chukchi Sea.</title>
        <authorList>
            <person name="Li C."/>
            <person name="Lai Q."/>
            <person name="Li G."/>
            <person name="Dong C."/>
            <person name="Wang J."/>
            <person name="Liao Y."/>
            <person name="Shao Z."/>
        </authorList>
    </citation>
    <scope>NUCLEOTIDE SEQUENCE [LARGE SCALE GENOMIC DNA]</scope>
    <source>
        <strain evidence="5 6">22II1-22F38</strain>
    </source>
</reference>
<evidence type="ECO:0000259" key="4">
    <source>
        <dbReference type="PROSITE" id="PS50949"/>
    </source>
</evidence>
<evidence type="ECO:0000256" key="1">
    <source>
        <dbReference type="ARBA" id="ARBA00023015"/>
    </source>
</evidence>
<dbReference type="PROSITE" id="PS50949">
    <property type="entry name" value="HTH_GNTR"/>
    <property type="match status" value="1"/>
</dbReference>
<gene>
    <name evidence="5" type="ORF">HY36_12350</name>
</gene>
<dbReference type="SUPFAM" id="SSF48008">
    <property type="entry name" value="GntR ligand-binding domain-like"/>
    <property type="match status" value="1"/>
</dbReference>
<dbReference type="eggNOG" id="COG2186">
    <property type="taxonomic scope" value="Bacteria"/>
</dbReference>
<comment type="caution">
    <text evidence="5">The sequence shown here is derived from an EMBL/GenBank/DDBJ whole genome shotgun (WGS) entry which is preliminary data.</text>
</comment>
<dbReference type="RefSeq" id="WP_051602467.1">
    <property type="nucleotide sequence ID" value="NZ_AWFH01000002.1"/>
</dbReference>
<dbReference type="SMART" id="SM00345">
    <property type="entry name" value="HTH_GNTR"/>
    <property type="match status" value="1"/>
</dbReference>
<dbReference type="InterPro" id="IPR036388">
    <property type="entry name" value="WH-like_DNA-bd_sf"/>
</dbReference>
<dbReference type="InterPro" id="IPR036390">
    <property type="entry name" value="WH_DNA-bd_sf"/>
</dbReference>
<dbReference type="InterPro" id="IPR000524">
    <property type="entry name" value="Tscrpt_reg_HTH_GntR"/>
</dbReference>
<dbReference type="InterPro" id="IPR008920">
    <property type="entry name" value="TF_FadR/GntR_C"/>
</dbReference>
<sequence length="242" mass="26768">MSSSSFLPVQSRRLFEDVCDQIRAQIADGALGPGDKLPAERDLAAQFGISRTAVREALRSLEFAGLIELKKGAHGGAFVLGRDMGLVLPFQSILDVGHLSLRELTDARIEIQDVVVRLACSHATQENLDALDADIQQTRQHLQQGTAGTDPSATQNFYSLLAEATGNRVLVVLVKALSQMVYQAIHPLHRPLNFDLVSVRSRFVECMRSRDVEGAQQIMRNYLEFLHQHIVAEDANRDQAAR</sequence>
<keyword evidence="3" id="KW-0804">Transcription</keyword>
<dbReference type="Gene3D" id="1.10.10.10">
    <property type="entry name" value="Winged helix-like DNA-binding domain superfamily/Winged helix DNA-binding domain"/>
    <property type="match status" value="1"/>
</dbReference>
<proteinExistence type="predicted"/>
<dbReference type="Pfam" id="PF07729">
    <property type="entry name" value="FCD"/>
    <property type="match status" value="1"/>
</dbReference>
<dbReference type="AlphaFoldDB" id="A0A059E9M2"/>
<protein>
    <recommendedName>
        <fullName evidence="4">HTH gntR-type domain-containing protein</fullName>
    </recommendedName>
</protein>